<gene>
    <name evidence="2" type="ORF">JCM19240_714</name>
</gene>
<feature type="compositionally biased region" description="Gly residues" evidence="1">
    <location>
        <begin position="313"/>
        <end position="336"/>
    </location>
</feature>
<keyword evidence="3" id="KW-1185">Reference proteome</keyword>
<dbReference type="AlphaFoldDB" id="A0A090U3R8"/>
<reference evidence="2 3" key="2">
    <citation type="submission" date="2014-09" db="EMBL/GenBank/DDBJ databases">
        <authorList>
            <consortium name="NBRP consortium"/>
            <person name="Sawabe T."/>
            <person name="Meirelles P."/>
            <person name="Nakanishi M."/>
            <person name="Sayaka M."/>
            <person name="Hattori M."/>
            <person name="Ohkuma M."/>
        </authorList>
    </citation>
    <scope>NUCLEOTIDE SEQUENCE [LARGE SCALE GENOMIC DNA]</scope>
    <source>
        <strain evidence="2 3">JCM 19240</strain>
    </source>
</reference>
<keyword evidence="2" id="KW-0449">Lipoprotein</keyword>
<organism evidence="2 3">
    <name type="scientific">Vibrio maritimus</name>
    <dbReference type="NCBI Taxonomy" id="990268"/>
    <lineage>
        <taxon>Bacteria</taxon>
        <taxon>Pseudomonadati</taxon>
        <taxon>Pseudomonadota</taxon>
        <taxon>Gammaproteobacteria</taxon>
        <taxon>Vibrionales</taxon>
        <taxon>Vibrionaceae</taxon>
        <taxon>Vibrio</taxon>
    </lineage>
</organism>
<protein>
    <submittedName>
        <fullName evidence="2">Putative lipoprotein</fullName>
    </submittedName>
</protein>
<evidence type="ECO:0000256" key="1">
    <source>
        <dbReference type="SAM" id="MobiDB-lite"/>
    </source>
</evidence>
<sequence>MTPSAPQAVLSGTAVKGVLSNASVVACLATSVECRTATFADFDNAPATGQLGSVATTQADGSYSLTLPESAHDRAVLVRMFATSQTTEVCDYTGCTGAAGELEGLELSTVTLVEEPTSKNQTTSAPVTALSTMAAQTFIDTVSLPTGAVDPTTFSQAQQVVSKAVTQALGLSADAQNLNLFETTLPSATATDLGSNTSSVLTELSLVNASFGTVLQTGTDSLSQFADNVSTVVQSSQSGSTVDATDALNSLANDMASLNTEIQSNVTELTTGDNAIDIPTETVPTLPEDADDIKNGIDEVEIPDVEDKEPDNGGTGGTGGTGGSGGSGGSSGGTGN</sequence>
<evidence type="ECO:0000313" key="2">
    <source>
        <dbReference type="EMBL" id="GAL37567.1"/>
    </source>
</evidence>
<feature type="region of interest" description="Disordered" evidence="1">
    <location>
        <begin position="276"/>
        <end position="336"/>
    </location>
</feature>
<dbReference type="EMBL" id="BBMT01000018">
    <property type="protein sequence ID" value="GAL37567.1"/>
    <property type="molecule type" value="Genomic_DNA"/>
</dbReference>
<feature type="compositionally biased region" description="Acidic residues" evidence="1">
    <location>
        <begin position="298"/>
        <end position="309"/>
    </location>
</feature>
<proteinExistence type="predicted"/>
<dbReference type="Proteomes" id="UP000029224">
    <property type="component" value="Unassembled WGS sequence"/>
</dbReference>
<reference evidence="2 3" key="1">
    <citation type="submission" date="2014-09" db="EMBL/GenBank/DDBJ databases">
        <title>Vibrio maritimus JCM 19240. (C210) whole genome shotgun sequence.</title>
        <authorList>
            <person name="Sawabe T."/>
            <person name="Meirelles P."/>
            <person name="Nakanishi M."/>
            <person name="Sayaka M."/>
            <person name="Hattori M."/>
            <person name="Ohkuma M."/>
        </authorList>
    </citation>
    <scope>NUCLEOTIDE SEQUENCE [LARGE SCALE GENOMIC DNA]</scope>
    <source>
        <strain evidence="2 3">JCM 19240</strain>
    </source>
</reference>
<accession>A0A090U3R8</accession>
<name>A0A090U3R8_9VIBR</name>
<evidence type="ECO:0000313" key="3">
    <source>
        <dbReference type="Proteomes" id="UP000029224"/>
    </source>
</evidence>
<comment type="caution">
    <text evidence="2">The sequence shown here is derived from an EMBL/GenBank/DDBJ whole genome shotgun (WGS) entry which is preliminary data.</text>
</comment>